<reference evidence="1 2" key="1">
    <citation type="submission" date="2020-08" db="EMBL/GenBank/DDBJ databases">
        <title>Genomic Encyclopedia of Type Strains, Phase IV (KMG-IV): sequencing the most valuable type-strain genomes for metagenomic binning, comparative biology and taxonomic classification.</title>
        <authorList>
            <person name="Goeker M."/>
        </authorList>
    </citation>
    <scope>NUCLEOTIDE SEQUENCE [LARGE SCALE GENOMIC DNA]</scope>
    <source>
        <strain evidence="1 2">DSM 103570</strain>
    </source>
</reference>
<accession>A0A7W6HHW0</accession>
<evidence type="ECO:0000313" key="2">
    <source>
        <dbReference type="Proteomes" id="UP000588647"/>
    </source>
</evidence>
<sequence length="120" mass="13432">MAKRALLSRAELQPDDLLTLAHACELLLNSNLTPASLRRERDRGNLVTEKIANKEFVTPAEIQAMRERCRTESVPGAKPRPSLRDEVVGIGAYGKVMTVRDAEKAKLRALAESLPRRRKE</sequence>
<dbReference type="RefSeq" id="WP_183211124.1">
    <property type="nucleotide sequence ID" value="NZ_JAAAMM010000007.1"/>
</dbReference>
<protein>
    <submittedName>
        <fullName evidence="1">Uncharacterized protein</fullName>
    </submittedName>
</protein>
<gene>
    <name evidence="1" type="ORF">GGR03_004601</name>
</gene>
<dbReference type="AlphaFoldDB" id="A0A7W6HHW0"/>
<evidence type="ECO:0000313" key="1">
    <source>
        <dbReference type="EMBL" id="MBB4005499.1"/>
    </source>
</evidence>
<keyword evidence="2" id="KW-1185">Reference proteome</keyword>
<comment type="caution">
    <text evidence="1">The sequence shown here is derived from an EMBL/GenBank/DDBJ whole genome shotgun (WGS) entry which is preliminary data.</text>
</comment>
<dbReference type="Proteomes" id="UP000588647">
    <property type="component" value="Unassembled WGS sequence"/>
</dbReference>
<dbReference type="EMBL" id="JACIEM010000007">
    <property type="protein sequence ID" value="MBB4005499.1"/>
    <property type="molecule type" value="Genomic_DNA"/>
</dbReference>
<organism evidence="1 2">
    <name type="scientific">Aurantimonas endophytica</name>
    <dbReference type="NCBI Taxonomy" id="1522175"/>
    <lineage>
        <taxon>Bacteria</taxon>
        <taxon>Pseudomonadati</taxon>
        <taxon>Pseudomonadota</taxon>
        <taxon>Alphaproteobacteria</taxon>
        <taxon>Hyphomicrobiales</taxon>
        <taxon>Aurantimonadaceae</taxon>
        <taxon>Aurantimonas</taxon>
    </lineage>
</organism>
<proteinExistence type="predicted"/>
<name>A0A7W6HHW0_9HYPH</name>